<feature type="region of interest" description="Disordered" evidence="6">
    <location>
        <begin position="183"/>
        <end position="213"/>
    </location>
</feature>
<feature type="domain" description="NAD(P)-binding" evidence="7">
    <location>
        <begin position="17"/>
        <end position="137"/>
    </location>
</feature>
<evidence type="ECO:0000256" key="6">
    <source>
        <dbReference type="SAM" id="MobiDB-lite"/>
    </source>
</evidence>
<dbReference type="GO" id="GO:0007155">
    <property type="term" value="P:cell adhesion"/>
    <property type="evidence" value="ECO:0007669"/>
    <property type="project" value="InterPro"/>
</dbReference>
<dbReference type="Gene3D" id="3.90.25.10">
    <property type="entry name" value="UDP-galactose 4-epimerase, domain 1"/>
    <property type="match status" value="1"/>
</dbReference>
<reference evidence="8 9" key="1">
    <citation type="submission" date="2018-11" db="EMBL/GenBank/DDBJ databases">
        <title>Rhodococcus spongicola sp. nov. and Rhodococcus xishaensis sp. nov. from marine sponges.</title>
        <authorList>
            <person name="Li L."/>
            <person name="Lin H.W."/>
        </authorList>
    </citation>
    <scope>NUCLEOTIDE SEQUENCE [LARGE SCALE GENOMIC DNA]</scope>
    <source>
        <strain evidence="8 9">LHW51113</strain>
    </source>
</reference>
<gene>
    <name evidence="8" type="ORF">EGT50_04205</name>
</gene>
<dbReference type="Proteomes" id="UP000283479">
    <property type="component" value="Unassembled WGS sequence"/>
</dbReference>
<evidence type="ECO:0000313" key="9">
    <source>
        <dbReference type="Proteomes" id="UP000283479"/>
    </source>
</evidence>
<dbReference type="InterPro" id="IPR006128">
    <property type="entry name" value="Lipoprotein_PsaA-like"/>
</dbReference>
<comment type="caution">
    <text evidence="8">The sequence shown here is derived from an EMBL/GenBank/DDBJ whole genome shotgun (WGS) entry which is preliminary data.</text>
</comment>
<sequence>MSSVRRTGVTVHTGQPDIAAVVRNPDKATDLATLGVQVRTADYFDRPALEAAFAGVDKLLMISGSEVGGRVPQHANVIDAATGAGVRLVAYTSIPDAPNNTLQLAQEHQATERMLAESGIAHVLLRNGWYWENYANDLEGTADRGVLVGSAGDGRVAGGRPVLTTPRRVGATRGALTGRRTYRRRGRGGRCTPSAPSGVHSRREHPRHSGTANATLTEVPHLIVRLSHPYNFGMPNFAVWGRGSRVSIAALVAAVGLSFSACSIADDGGEADKPVVLTTFTVLADIAGNVAGDHLQVESITKVGAEIHGYEPTPGDIKKASRADLILDNGLNLEAWFAQFVEGLDVPHIVVSEGIEPVGITEDAYAGLPNPHAWMSPINVQTYVDNMVTAFSDLDPKNASAYEANGDAYKGQLQQVQDDLVAALGALPPNERALVTCEGAFSYLARDAGLTEKYIWAVNAEQQATPKQIASAIEFVRTQQVPAVFCESTVSDAPMQQVVSATGAEFGGTLYVDSLSEPGGPVPTYLDLIRHDAETIIAGLNGGQRQ</sequence>
<dbReference type="InterPro" id="IPR006129">
    <property type="entry name" value="AdhesinB"/>
</dbReference>
<dbReference type="InterPro" id="IPR036291">
    <property type="entry name" value="NAD(P)-bd_dom_sf"/>
</dbReference>
<dbReference type="InterPro" id="IPR050492">
    <property type="entry name" value="Bact_metal-bind_prot9"/>
</dbReference>
<dbReference type="PRINTS" id="PR00690">
    <property type="entry name" value="ADHESNFAMILY"/>
</dbReference>
<dbReference type="Pfam" id="PF01297">
    <property type="entry name" value="ZnuA"/>
    <property type="match status" value="1"/>
</dbReference>
<evidence type="ECO:0000256" key="3">
    <source>
        <dbReference type="ARBA" id="ARBA00022723"/>
    </source>
</evidence>
<keyword evidence="4" id="KW-0732">Signal</keyword>
<dbReference type="GO" id="GO:0030001">
    <property type="term" value="P:metal ion transport"/>
    <property type="evidence" value="ECO:0007669"/>
    <property type="project" value="InterPro"/>
</dbReference>
<dbReference type="PANTHER" id="PTHR42953">
    <property type="entry name" value="HIGH-AFFINITY ZINC UPTAKE SYSTEM PROTEIN ZNUA-RELATED"/>
    <property type="match status" value="1"/>
</dbReference>
<dbReference type="GO" id="GO:0030313">
    <property type="term" value="C:cell envelope"/>
    <property type="evidence" value="ECO:0007669"/>
    <property type="project" value="UniProtKB-SubCell"/>
</dbReference>
<dbReference type="Pfam" id="PF13460">
    <property type="entry name" value="NAD_binding_10"/>
    <property type="match status" value="1"/>
</dbReference>
<dbReference type="SUPFAM" id="SSF51735">
    <property type="entry name" value="NAD(P)-binding Rossmann-fold domains"/>
    <property type="match status" value="1"/>
</dbReference>
<comment type="subcellular location">
    <subcellularLocation>
        <location evidence="1">Cell envelope</location>
    </subcellularLocation>
</comment>
<keyword evidence="3" id="KW-0479">Metal-binding</keyword>
<accession>A0A438B417</accession>
<keyword evidence="9" id="KW-1185">Reference proteome</keyword>
<protein>
    <recommendedName>
        <fullName evidence="7">NAD(P)-binding domain-containing protein</fullName>
    </recommendedName>
</protein>
<dbReference type="InterPro" id="IPR016040">
    <property type="entry name" value="NAD(P)-bd_dom"/>
</dbReference>
<proteinExistence type="inferred from homology"/>
<dbReference type="AlphaFoldDB" id="A0A438B417"/>
<evidence type="ECO:0000256" key="4">
    <source>
        <dbReference type="ARBA" id="ARBA00022729"/>
    </source>
</evidence>
<dbReference type="CDD" id="cd01137">
    <property type="entry name" value="PsaA"/>
    <property type="match status" value="1"/>
</dbReference>
<name>A0A438B417_9NOCA</name>
<dbReference type="PRINTS" id="PR00691">
    <property type="entry name" value="ADHESINB"/>
</dbReference>
<keyword evidence="2 5" id="KW-0813">Transport</keyword>
<evidence type="ECO:0000259" key="7">
    <source>
        <dbReference type="Pfam" id="PF13460"/>
    </source>
</evidence>
<dbReference type="Gene3D" id="3.40.50.1980">
    <property type="entry name" value="Nitrogenase molybdenum iron protein domain"/>
    <property type="match status" value="2"/>
</dbReference>
<comment type="similarity">
    <text evidence="5">Belongs to the bacterial solute-binding protein 9 family.</text>
</comment>
<dbReference type="GO" id="GO:0046872">
    <property type="term" value="F:metal ion binding"/>
    <property type="evidence" value="ECO:0007669"/>
    <property type="project" value="UniProtKB-KW"/>
</dbReference>
<evidence type="ECO:0000313" key="8">
    <source>
        <dbReference type="EMBL" id="RVW05733.1"/>
    </source>
</evidence>
<dbReference type="PANTHER" id="PTHR42953:SF1">
    <property type="entry name" value="METAL-BINDING PROTEIN HI_0362-RELATED"/>
    <property type="match status" value="1"/>
</dbReference>
<evidence type="ECO:0000256" key="2">
    <source>
        <dbReference type="ARBA" id="ARBA00022448"/>
    </source>
</evidence>
<evidence type="ECO:0000256" key="1">
    <source>
        <dbReference type="ARBA" id="ARBA00004196"/>
    </source>
</evidence>
<evidence type="ECO:0000256" key="5">
    <source>
        <dbReference type="RuleBase" id="RU003512"/>
    </source>
</evidence>
<dbReference type="InterPro" id="IPR006127">
    <property type="entry name" value="ZnuA-like"/>
</dbReference>
<dbReference type="Gene3D" id="3.40.50.720">
    <property type="entry name" value="NAD(P)-binding Rossmann-like Domain"/>
    <property type="match status" value="1"/>
</dbReference>
<dbReference type="OrthoDB" id="9810636at2"/>
<dbReference type="EMBL" id="RKLO01000001">
    <property type="protein sequence ID" value="RVW05733.1"/>
    <property type="molecule type" value="Genomic_DNA"/>
</dbReference>
<dbReference type="SUPFAM" id="SSF53807">
    <property type="entry name" value="Helical backbone' metal receptor"/>
    <property type="match status" value="1"/>
</dbReference>
<organism evidence="8 9">
    <name type="scientific">Rhodococcus xishaensis</name>
    <dbReference type="NCBI Taxonomy" id="2487364"/>
    <lineage>
        <taxon>Bacteria</taxon>
        <taxon>Bacillati</taxon>
        <taxon>Actinomycetota</taxon>
        <taxon>Actinomycetes</taxon>
        <taxon>Mycobacteriales</taxon>
        <taxon>Nocardiaceae</taxon>
        <taxon>Rhodococcus</taxon>
    </lineage>
</organism>